<feature type="transmembrane region" description="Helical" evidence="5">
    <location>
        <begin position="467"/>
        <end position="488"/>
    </location>
</feature>
<keyword evidence="3 5" id="KW-1133">Transmembrane helix</keyword>
<evidence type="ECO:0000313" key="8">
    <source>
        <dbReference type="Proteomes" id="UP000243579"/>
    </source>
</evidence>
<keyword evidence="8" id="KW-1185">Reference proteome</keyword>
<dbReference type="InterPro" id="IPR039031">
    <property type="entry name" value="Mucolipin"/>
</dbReference>
<evidence type="ECO:0000313" key="7">
    <source>
        <dbReference type="EMBL" id="OQR93411.1"/>
    </source>
</evidence>
<organism evidence="7 8">
    <name type="scientific">Achlya hypogyna</name>
    <name type="common">Oomycete</name>
    <name type="synonym">Protoachlya hypogyna</name>
    <dbReference type="NCBI Taxonomy" id="1202772"/>
    <lineage>
        <taxon>Eukaryota</taxon>
        <taxon>Sar</taxon>
        <taxon>Stramenopiles</taxon>
        <taxon>Oomycota</taxon>
        <taxon>Saprolegniomycetes</taxon>
        <taxon>Saprolegniales</taxon>
        <taxon>Achlyaceae</taxon>
        <taxon>Achlya</taxon>
    </lineage>
</organism>
<evidence type="ECO:0000256" key="5">
    <source>
        <dbReference type="SAM" id="Phobius"/>
    </source>
</evidence>
<feature type="transmembrane region" description="Helical" evidence="5">
    <location>
        <begin position="46"/>
        <end position="65"/>
    </location>
</feature>
<feature type="transmembrane region" description="Helical" evidence="5">
    <location>
        <begin position="402"/>
        <end position="424"/>
    </location>
</feature>
<dbReference type="OrthoDB" id="263481at2759"/>
<dbReference type="Pfam" id="PF08016">
    <property type="entry name" value="PKD_channel"/>
    <property type="match status" value="1"/>
</dbReference>
<dbReference type="PANTHER" id="PTHR12127">
    <property type="entry name" value="MUCOLIPIN"/>
    <property type="match status" value="1"/>
</dbReference>
<evidence type="ECO:0000256" key="2">
    <source>
        <dbReference type="ARBA" id="ARBA00022692"/>
    </source>
</evidence>
<dbReference type="AlphaFoldDB" id="A0A1V9Z637"/>
<feature type="transmembrane region" description="Helical" evidence="5">
    <location>
        <begin position="365"/>
        <end position="382"/>
    </location>
</feature>
<dbReference type="Proteomes" id="UP000243579">
    <property type="component" value="Unassembled WGS sequence"/>
</dbReference>
<accession>A0A1V9Z637</accession>
<dbReference type="PANTHER" id="PTHR12127:SF7">
    <property type="entry name" value="SD02261P"/>
    <property type="match status" value="1"/>
</dbReference>
<dbReference type="InterPro" id="IPR013122">
    <property type="entry name" value="PKD1_2_channel"/>
</dbReference>
<proteinExistence type="predicted"/>
<comment type="caution">
    <text evidence="7">The sequence shown here is derived from an EMBL/GenBank/DDBJ whole genome shotgun (WGS) entry which is preliminary data.</text>
</comment>
<gene>
    <name evidence="7" type="ORF">ACHHYP_02537</name>
</gene>
<dbReference type="GO" id="GO:0072345">
    <property type="term" value="F:NAADP-sensitive calcium-release channel activity"/>
    <property type="evidence" value="ECO:0007669"/>
    <property type="project" value="TreeGrafter"/>
</dbReference>
<sequence length="544" mass="61521">MREVRDDVELHEPLLDAGSTPAEMPHLHRILLSPWEKWARHGRFPWKLLCHVLLVICCMAQIFVYDAQNSAYIRASYRNWVYFFLPSGPSMLAPDEYRFHEPLYSINASIAAIQNVRDAYYAIAGRSVANYEYHYMDAWNSTPVPIAVAVTQVLRGETTVTRYNLTATSLGPLDNATTPMDVAAFFHTLSRMEFHLRLRDMDYGPLYFDCFDWDVHIAVDKIHASHLRYVAAHTGLTSHSMMIEPSHLHICSSEGLWKAIRHRYLWLNVVILVIGVVYLVLSVKSLMRSVQMFAKAKRFAHEALAHPEDAGLLQSWHDVPLAIKLQFFKTQYLFISAAIVLVSLNSVWNISRAIAFVPLSESHRVVQALGPLLLCATLVGYLEHNPHFYSIVLTLRWGIPKVLYFLTGVSPIFFGYAVFGSIAFGDRVDGFGGLQQSCITLFSIMNGDIILDSFDALKADFPILGAAYLYSFIALFIYIVLNIFIAIVEESYFATRSYKRALDVLSQGLFAGDSNAQQQRLTADAFRILLRVLEHTPDAPPTAT</sequence>
<reference evidence="7 8" key="1">
    <citation type="journal article" date="2014" name="Genome Biol. Evol.">
        <title>The secreted proteins of Achlya hypogyna and Thraustotheca clavata identify the ancestral oomycete secretome and reveal gene acquisitions by horizontal gene transfer.</title>
        <authorList>
            <person name="Misner I."/>
            <person name="Blouin N."/>
            <person name="Leonard G."/>
            <person name="Richards T.A."/>
            <person name="Lane C.E."/>
        </authorList>
    </citation>
    <scope>NUCLEOTIDE SEQUENCE [LARGE SCALE GENOMIC DNA]</scope>
    <source>
        <strain evidence="7 8">ATCC 48635</strain>
    </source>
</reference>
<dbReference type="GO" id="GO:0016020">
    <property type="term" value="C:membrane"/>
    <property type="evidence" value="ECO:0007669"/>
    <property type="project" value="UniProtKB-SubCell"/>
</dbReference>
<feature type="domain" description="Polycystin cation channel PKD1/PKD2" evidence="6">
    <location>
        <begin position="363"/>
        <end position="492"/>
    </location>
</feature>
<evidence type="ECO:0000256" key="1">
    <source>
        <dbReference type="ARBA" id="ARBA00004141"/>
    </source>
</evidence>
<protein>
    <submittedName>
        <fullName evidence="7">Mucolipin-like protein</fullName>
    </submittedName>
</protein>
<evidence type="ECO:0000259" key="6">
    <source>
        <dbReference type="Pfam" id="PF08016"/>
    </source>
</evidence>
<name>A0A1V9Z637_ACHHY</name>
<dbReference type="EMBL" id="JNBR01000410">
    <property type="protein sequence ID" value="OQR93411.1"/>
    <property type="molecule type" value="Genomic_DNA"/>
</dbReference>
<feature type="transmembrane region" description="Helical" evidence="5">
    <location>
        <begin position="332"/>
        <end position="359"/>
    </location>
</feature>
<keyword evidence="4 5" id="KW-0472">Membrane</keyword>
<feature type="transmembrane region" description="Helical" evidence="5">
    <location>
        <begin position="264"/>
        <end position="283"/>
    </location>
</feature>
<evidence type="ECO:0000256" key="3">
    <source>
        <dbReference type="ARBA" id="ARBA00022989"/>
    </source>
</evidence>
<dbReference type="Gene3D" id="1.10.287.70">
    <property type="match status" value="1"/>
</dbReference>
<evidence type="ECO:0000256" key="4">
    <source>
        <dbReference type="ARBA" id="ARBA00023136"/>
    </source>
</evidence>
<keyword evidence="2 5" id="KW-0812">Transmembrane</keyword>
<comment type="subcellular location">
    <subcellularLocation>
        <location evidence="1">Membrane</location>
        <topology evidence="1">Multi-pass membrane protein</topology>
    </subcellularLocation>
</comment>